<sequence>MTNPLDIAIEIIIRSINPDKIILFGSRARGDNKKESDYDICVIKKDVSHRRKLAQQIYRFLYGVGVPIDIIVETPERFEELKDNPFMIYKEISKYGKVVYEKRSQG</sequence>
<dbReference type="PANTHER" id="PTHR33933:SF3">
    <property type="entry name" value="PROTEIN ADENYLYLTRANSFERASE MJ0604-RELATED"/>
    <property type="match status" value="1"/>
</dbReference>
<gene>
    <name evidence="2" type="ORF">MPEBLZ_01409</name>
</gene>
<dbReference type="InterPro" id="IPR043519">
    <property type="entry name" value="NT_sf"/>
</dbReference>
<keyword evidence="2" id="KW-0808">Transferase</keyword>
<dbReference type="Gene3D" id="3.30.460.10">
    <property type="entry name" value="Beta Polymerase, domain 2"/>
    <property type="match status" value="1"/>
</dbReference>
<proteinExistence type="predicted"/>
<dbReference type="EMBL" id="LKCM01000117">
    <property type="protein sequence ID" value="KPQ44008.1"/>
    <property type="molecule type" value="Genomic_DNA"/>
</dbReference>
<dbReference type="InterPro" id="IPR052548">
    <property type="entry name" value="Type_VII_TA_antitoxin"/>
</dbReference>
<organism evidence="2 3">
    <name type="scientific">Candidatus Methanoperedens nitratireducens</name>
    <dbReference type="NCBI Taxonomy" id="1392998"/>
    <lineage>
        <taxon>Archaea</taxon>
        <taxon>Methanobacteriati</taxon>
        <taxon>Methanobacteriota</taxon>
        <taxon>Stenosarchaea group</taxon>
        <taxon>Methanomicrobia</taxon>
        <taxon>Methanosarcinales</taxon>
        <taxon>ANME-2 cluster</taxon>
        <taxon>Candidatus Methanoperedentaceae</taxon>
        <taxon>Candidatus Methanoperedens</taxon>
    </lineage>
</organism>
<name>A0A0P8CB37_9EURY</name>
<dbReference type="CDD" id="cd05403">
    <property type="entry name" value="NT_KNTase_like"/>
    <property type="match status" value="1"/>
</dbReference>
<dbReference type="PANTHER" id="PTHR33933">
    <property type="entry name" value="NUCLEOTIDYLTRANSFERASE"/>
    <property type="match status" value="1"/>
</dbReference>
<dbReference type="SUPFAM" id="SSF81301">
    <property type="entry name" value="Nucleotidyltransferase"/>
    <property type="match status" value="1"/>
</dbReference>
<evidence type="ECO:0000259" key="1">
    <source>
        <dbReference type="Pfam" id="PF01909"/>
    </source>
</evidence>
<accession>A0A0P8CB37</accession>
<protein>
    <submittedName>
        <fullName evidence="2">Nucleotidyltransferase domain protein</fullName>
    </submittedName>
</protein>
<dbReference type="InterPro" id="IPR002934">
    <property type="entry name" value="Polymerase_NTP_transf_dom"/>
</dbReference>
<dbReference type="AlphaFoldDB" id="A0A0P8CB37"/>
<dbReference type="GO" id="GO:0016779">
    <property type="term" value="F:nucleotidyltransferase activity"/>
    <property type="evidence" value="ECO:0007669"/>
    <property type="project" value="InterPro"/>
</dbReference>
<dbReference type="Pfam" id="PF01909">
    <property type="entry name" value="NTP_transf_2"/>
    <property type="match status" value="1"/>
</dbReference>
<feature type="domain" description="Polymerase nucleotidyl transferase" evidence="1">
    <location>
        <begin position="17"/>
        <end position="87"/>
    </location>
</feature>
<reference evidence="2 3" key="1">
    <citation type="submission" date="2015-09" db="EMBL/GenBank/DDBJ databases">
        <title>A metagenomics-based metabolic model of nitrate-dependent anaerobic oxidation of methane by Methanoperedens-like archaea.</title>
        <authorList>
            <person name="Arshad A."/>
            <person name="Speth D.R."/>
            <person name="De Graaf R.M."/>
            <person name="Op Den Camp H.J."/>
            <person name="Jetten M.S."/>
            <person name="Welte C.U."/>
        </authorList>
    </citation>
    <scope>NUCLEOTIDE SEQUENCE [LARGE SCALE GENOMIC DNA]</scope>
</reference>
<dbReference type="Proteomes" id="UP000050360">
    <property type="component" value="Unassembled WGS sequence"/>
</dbReference>
<comment type="caution">
    <text evidence="2">The sequence shown here is derived from an EMBL/GenBank/DDBJ whole genome shotgun (WGS) entry which is preliminary data.</text>
</comment>
<evidence type="ECO:0000313" key="2">
    <source>
        <dbReference type="EMBL" id="KPQ44008.1"/>
    </source>
</evidence>
<evidence type="ECO:0000313" key="3">
    <source>
        <dbReference type="Proteomes" id="UP000050360"/>
    </source>
</evidence>